<proteinExistence type="predicted"/>
<comment type="caution">
    <text evidence="1">The sequence shown here is derived from an EMBL/GenBank/DDBJ whole genome shotgun (WGS) entry which is preliminary data.</text>
</comment>
<reference evidence="1" key="1">
    <citation type="submission" date="2023-10" db="EMBL/GenBank/DDBJ databases">
        <authorList>
            <person name="Rodriguez Cubillos JULIANA M."/>
            <person name="De Vega J."/>
        </authorList>
    </citation>
    <scope>NUCLEOTIDE SEQUENCE</scope>
</reference>
<evidence type="ECO:0000313" key="2">
    <source>
        <dbReference type="Proteomes" id="UP001177021"/>
    </source>
</evidence>
<organism evidence="1 2">
    <name type="scientific">Trifolium pratense</name>
    <name type="common">Red clover</name>
    <dbReference type="NCBI Taxonomy" id="57577"/>
    <lineage>
        <taxon>Eukaryota</taxon>
        <taxon>Viridiplantae</taxon>
        <taxon>Streptophyta</taxon>
        <taxon>Embryophyta</taxon>
        <taxon>Tracheophyta</taxon>
        <taxon>Spermatophyta</taxon>
        <taxon>Magnoliopsida</taxon>
        <taxon>eudicotyledons</taxon>
        <taxon>Gunneridae</taxon>
        <taxon>Pentapetalae</taxon>
        <taxon>rosids</taxon>
        <taxon>fabids</taxon>
        <taxon>Fabales</taxon>
        <taxon>Fabaceae</taxon>
        <taxon>Papilionoideae</taxon>
        <taxon>50 kb inversion clade</taxon>
        <taxon>NPAAA clade</taxon>
        <taxon>Hologalegina</taxon>
        <taxon>IRL clade</taxon>
        <taxon>Trifolieae</taxon>
        <taxon>Trifolium</taxon>
    </lineage>
</organism>
<gene>
    <name evidence="1" type="ORF">MILVUS5_LOCUS13547</name>
</gene>
<protein>
    <submittedName>
        <fullName evidence="1">Uncharacterized protein</fullName>
    </submittedName>
</protein>
<accession>A0ACB0JLV7</accession>
<keyword evidence="2" id="KW-1185">Reference proteome</keyword>
<evidence type="ECO:0000313" key="1">
    <source>
        <dbReference type="EMBL" id="CAJ2644562.1"/>
    </source>
</evidence>
<name>A0ACB0JLV7_TRIPR</name>
<dbReference type="EMBL" id="CASHSV030000034">
    <property type="protein sequence ID" value="CAJ2644562.1"/>
    <property type="molecule type" value="Genomic_DNA"/>
</dbReference>
<dbReference type="Proteomes" id="UP001177021">
    <property type="component" value="Unassembled WGS sequence"/>
</dbReference>
<sequence length="106" mass="12393">MQPPFRESLKQPRLLLTTFLHILCWLKVDFLFCCIQGMLSAVTIEQPCYNVFPSSRHTLKDKIAKMLMMQNNLNHAFEYEGLQSGKESGSRNECKENENEEMKINH</sequence>